<keyword evidence="1" id="KW-0472">Membrane</keyword>
<keyword evidence="1" id="KW-1133">Transmembrane helix</keyword>
<dbReference type="AlphaFoldDB" id="A0A1I0XIP1"/>
<feature type="transmembrane region" description="Helical" evidence="1">
    <location>
        <begin position="7"/>
        <end position="28"/>
    </location>
</feature>
<dbReference type="SUPFAM" id="SSF52266">
    <property type="entry name" value="SGNH hydrolase"/>
    <property type="match status" value="1"/>
</dbReference>
<dbReference type="RefSeq" id="WP_074815399.1">
    <property type="nucleotide sequence ID" value="NZ_FOJX01000006.1"/>
</dbReference>
<sequence>MNAKKFCILVAGILGFFILFNILLWQSYTKSIFYGEDSHGDLKRMGGLQVTPSALHPIEYPVQHIEFSEVMDNPEAMQADVLTIGDSFSNGAGGNYYQDYLCSQYGWNILNVPSKPYNNALQMLYILQDTGVLAKIKPRVIILESLAANMRERLGSELLEHPSVSLSGLKQAQAQGKITAKTKNEISSEKIAPGIMVKSNLEVLKTAVRHQWKPDDYRINSAVGVLTLTRPLFSNGGWEDKLLVHLPDSNVHFSEQVIRNINAHLDEAAAMCRENGSVLVFMPAANKSDVYYPHIKEIPSEWQVNTTMQELESLHKDYIFVNTEQILQKALIEKDSEEVKDLYWLDDLHFSWKANKIIGDWMSQQLGKYL</sequence>
<proteinExistence type="predicted"/>
<dbReference type="Proteomes" id="UP000183843">
    <property type="component" value="Unassembled WGS sequence"/>
</dbReference>
<evidence type="ECO:0000256" key="1">
    <source>
        <dbReference type="SAM" id="Phobius"/>
    </source>
</evidence>
<keyword evidence="1" id="KW-0812">Transmembrane</keyword>
<evidence type="ECO:0000313" key="2">
    <source>
        <dbReference type="EMBL" id="SFB00905.1"/>
    </source>
</evidence>
<protein>
    <recommendedName>
        <fullName evidence="4">AlgX/AlgJ SGNH hydrolase-like domain-containing protein</fullName>
    </recommendedName>
</protein>
<dbReference type="EMBL" id="FOJX01000006">
    <property type="protein sequence ID" value="SFB00905.1"/>
    <property type="molecule type" value="Genomic_DNA"/>
</dbReference>
<reference evidence="2 3" key="1">
    <citation type="submission" date="2016-10" db="EMBL/GenBank/DDBJ databases">
        <authorList>
            <person name="de Groot N.N."/>
        </authorList>
    </citation>
    <scope>NUCLEOTIDE SEQUENCE [LARGE SCALE GENOMIC DNA]</scope>
    <source>
        <strain evidence="2 3">L14</strain>
    </source>
</reference>
<evidence type="ECO:0000313" key="3">
    <source>
        <dbReference type="Proteomes" id="UP000183843"/>
    </source>
</evidence>
<organism evidence="2 3">
    <name type="scientific">Selenomonas ruminantium</name>
    <dbReference type="NCBI Taxonomy" id="971"/>
    <lineage>
        <taxon>Bacteria</taxon>
        <taxon>Bacillati</taxon>
        <taxon>Bacillota</taxon>
        <taxon>Negativicutes</taxon>
        <taxon>Selenomonadales</taxon>
        <taxon>Selenomonadaceae</taxon>
        <taxon>Selenomonas</taxon>
    </lineage>
</organism>
<gene>
    <name evidence="2" type="ORF">SAMN05216587_10629</name>
</gene>
<dbReference type="InterPro" id="IPR036514">
    <property type="entry name" value="SGNH_hydro_sf"/>
</dbReference>
<accession>A0A1I0XIP1</accession>
<name>A0A1I0XIP1_SELRU</name>
<dbReference type="Gene3D" id="3.40.50.1110">
    <property type="entry name" value="SGNH hydrolase"/>
    <property type="match status" value="1"/>
</dbReference>
<evidence type="ECO:0008006" key="4">
    <source>
        <dbReference type="Google" id="ProtNLM"/>
    </source>
</evidence>